<feature type="transmembrane region" description="Helical" evidence="2">
    <location>
        <begin position="1034"/>
        <end position="1058"/>
    </location>
</feature>
<reference evidence="4" key="2">
    <citation type="submission" date="2022-06" db="UniProtKB">
        <authorList>
            <consortium name="EnsemblMetazoa"/>
        </authorList>
    </citation>
    <scope>IDENTIFICATION</scope>
    <source>
        <strain evidence="4">PS312</strain>
    </source>
</reference>
<evidence type="ECO:0000259" key="3">
    <source>
        <dbReference type="PROSITE" id="PS50181"/>
    </source>
</evidence>
<feature type="transmembrane region" description="Helical" evidence="2">
    <location>
        <begin position="761"/>
        <end position="788"/>
    </location>
</feature>
<dbReference type="AlphaFoldDB" id="A0A8R1UCB6"/>
<comment type="similarity">
    <text evidence="1">Belongs to the UPF0046 family.</text>
</comment>
<reference evidence="5" key="1">
    <citation type="journal article" date="2008" name="Nat. Genet.">
        <title>The Pristionchus pacificus genome provides a unique perspective on nematode lifestyle and parasitism.</title>
        <authorList>
            <person name="Dieterich C."/>
            <person name="Clifton S.W."/>
            <person name="Schuster L.N."/>
            <person name="Chinwalla A."/>
            <person name="Delehaunty K."/>
            <person name="Dinkelacker I."/>
            <person name="Fulton L."/>
            <person name="Fulton R."/>
            <person name="Godfrey J."/>
            <person name="Minx P."/>
            <person name="Mitreva M."/>
            <person name="Roeseler W."/>
            <person name="Tian H."/>
            <person name="Witte H."/>
            <person name="Yang S.P."/>
            <person name="Wilson R.K."/>
            <person name="Sommer R.J."/>
        </authorList>
    </citation>
    <scope>NUCLEOTIDE SEQUENCE [LARGE SCALE GENOMIC DNA]</scope>
    <source>
        <strain evidence="5">PS312</strain>
    </source>
</reference>
<evidence type="ECO:0000313" key="4">
    <source>
        <dbReference type="EnsemblMetazoa" id="PPA12344.1"/>
    </source>
</evidence>
<organism evidence="4 5">
    <name type="scientific">Pristionchus pacificus</name>
    <name type="common">Parasitic nematode worm</name>
    <dbReference type="NCBI Taxonomy" id="54126"/>
    <lineage>
        <taxon>Eukaryota</taxon>
        <taxon>Metazoa</taxon>
        <taxon>Ecdysozoa</taxon>
        <taxon>Nematoda</taxon>
        <taxon>Chromadorea</taxon>
        <taxon>Rhabditida</taxon>
        <taxon>Rhabditina</taxon>
        <taxon>Diplogasteromorpha</taxon>
        <taxon>Diplogasteroidea</taxon>
        <taxon>Neodiplogasteridae</taxon>
        <taxon>Pristionchus</taxon>
    </lineage>
</organism>
<evidence type="ECO:0000313" key="5">
    <source>
        <dbReference type="Proteomes" id="UP000005239"/>
    </source>
</evidence>
<feature type="transmembrane region" description="Helical" evidence="2">
    <location>
        <begin position="566"/>
        <end position="587"/>
    </location>
</feature>
<dbReference type="PROSITE" id="PS50181">
    <property type="entry name" value="FBOX"/>
    <property type="match status" value="1"/>
</dbReference>
<feature type="transmembrane region" description="Helical" evidence="2">
    <location>
        <begin position="1064"/>
        <end position="1084"/>
    </location>
</feature>
<dbReference type="CDD" id="cd07379">
    <property type="entry name" value="MPP_239FB"/>
    <property type="match status" value="1"/>
</dbReference>
<dbReference type="PANTHER" id="PTHR12905">
    <property type="entry name" value="METALLOPHOSPHOESTERASE"/>
    <property type="match status" value="1"/>
</dbReference>
<keyword evidence="2" id="KW-0812">Transmembrane</keyword>
<gene>
    <name evidence="4" type="primary">WBGene00101898</name>
</gene>
<keyword evidence="2" id="KW-0472">Membrane</keyword>
<feature type="domain" description="F-box" evidence="3">
    <location>
        <begin position="255"/>
        <end position="295"/>
    </location>
</feature>
<protein>
    <submittedName>
        <fullName evidence="4">F-box domain-containing protein</fullName>
    </submittedName>
</protein>
<keyword evidence="2" id="KW-1133">Transmembrane helix</keyword>
<feature type="transmembrane region" description="Helical" evidence="2">
    <location>
        <begin position="599"/>
        <end position="618"/>
    </location>
</feature>
<proteinExistence type="inferred from homology"/>
<dbReference type="InterPro" id="IPR051693">
    <property type="entry name" value="UPF0046_metallophosphoest"/>
</dbReference>
<name>A0A8R1UCB6_PRIPA</name>
<accession>A0A8R1UCB6</accession>
<evidence type="ECO:0000256" key="2">
    <source>
        <dbReference type="SAM" id="Phobius"/>
    </source>
</evidence>
<feature type="transmembrane region" description="Helical" evidence="2">
    <location>
        <begin position="712"/>
        <end position="730"/>
    </location>
</feature>
<evidence type="ECO:0000256" key="1">
    <source>
        <dbReference type="ARBA" id="ARBA00007993"/>
    </source>
</evidence>
<dbReference type="Pfam" id="PF00149">
    <property type="entry name" value="Metallophos"/>
    <property type="match status" value="1"/>
</dbReference>
<dbReference type="GO" id="GO:0016787">
    <property type="term" value="F:hydrolase activity"/>
    <property type="evidence" value="ECO:0007669"/>
    <property type="project" value="InterPro"/>
</dbReference>
<feature type="transmembrane region" description="Helical" evidence="2">
    <location>
        <begin position="680"/>
        <end position="700"/>
    </location>
</feature>
<dbReference type="InterPro" id="IPR029052">
    <property type="entry name" value="Metallo-depent_PP-like"/>
</dbReference>
<feature type="transmembrane region" description="Helical" evidence="2">
    <location>
        <begin position="868"/>
        <end position="890"/>
    </location>
</feature>
<feature type="transmembrane region" description="Helical" evidence="2">
    <location>
        <begin position="980"/>
        <end position="1013"/>
    </location>
</feature>
<feature type="transmembrane region" description="Helical" evidence="2">
    <location>
        <begin position="920"/>
        <end position="943"/>
    </location>
</feature>
<sequence>MSIERVIVDPYSVEKIWDEMKGDRVLTKITPDSQGAVNTRPSSPYLTIVLISDTHCQLDKMIEQNLIPNGDVLIHAGDITNIGDEENLVKFNEELGRLPHPHKIVIAGNHELGFDSEEDMSIRKQNYKGLGTDEGWKLFTNCTFLNNSTTVIDGVTFYGASWHPLEGYSFYRPREQLKEKWEAIPTGVNVLITHSPPIGHLDLFEPVERWGCRYLLEKVEQLRPQLHVFGHTHHCYGAIKNEHTIFVNAASQKMSTGLLTLPRNIANKICLFLDHKSLQQLSLVCTITKAIVHENIENCEMGIRSFCVGDCLLVSFDDLLDLRIWRSHLVHVLTELNLPLKDSVKQHDQAMFMQITVNYDNMMRILDSLKPLLNRSRIRNIELSHLSPDIIRKCTDLLDGKFLKRVSFRHDDCDVPSQEQFAEEFSLLQKMQPPQIYYVVKIVNEQFLDFIARVADIVQYIMVHGVENCNSHSNIGAIVRRMMQKKCDTLRTYGFPPLSLSDVEILIKDFTDSDKKFHLLTRVDSDLMDVQIGKYRYPLQSPRSSMFHVNLLSRRDTDQFVPLYEIIYAIEIVFIILAYIAAGALIYSAVRTPRLHRLIRLRIISPMLVVSGHLTARLMVMHHQYYGPSERVITGPLIFGSIMREIFLGYMTSLVAILALDRWLATTAWAWYENSSNSTLFFFAFQELILFSIAFAVAFLVVNEHITDMQSIYYFAVIIAIGAICFALVFRHNLREMREMKRGAVVHRYSVAKKYQIRENILLLTAFSNVARPLVIVCLPPFIFYPIYTNVPPGIGYDGLRLFSASMYDLWLNIASFVVISCLPYYWPDLQQPLRRKATLRKFTMTINENNAETGDTYFNLLSCCQSVLYLLFLAIFCTITGIICELWWYAGFVPVVLLVIPTWLSVNAVVNCKNDDFKVNLSVALSLLIFLGCTAAALSLIWCPKTTLTLSILTVAFSCPHYHAIDSMKAHTPFETPQAAVVSCVVMIISIPLVAFCFTISWTATILPVWMFTYAHSVATDSLLQPLIDYPNFNFLFTSKIFLLLAATSSIGFAISYIGSAPFITFTAAATTIALFFFLADLMEKLGHPVEKYVNDNAQFVVIAKENDVY</sequence>
<feature type="transmembrane region" description="Helical" evidence="2">
    <location>
        <begin position="638"/>
        <end position="660"/>
    </location>
</feature>
<feature type="transmembrane region" description="Helical" evidence="2">
    <location>
        <begin position="896"/>
        <end position="913"/>
    </location>
</feature>
<dbReference type="InterPro" id="IPR004843">
    <property type="entry name" value="Calcineurin-like_PHP"/>
</dbReference>
<dbReference type="EnsemblMetazoa" id="PPA12344.1">
    <property type="protein sequence ID" value="PPA12344.1"/>
    <property type="gene ID" value="WBGene00101898"/>
</dbReference>
<dbReference type="Proteomes" id="UP000005239">
    <property type="component" value="Unassembled WGS sequence"/>
</dbReference>
<feature type="transmembrane region" description="Helical" evidence="2">
    <location>
        <begin position="808"/>
        <end position="827"/>
    </location>
</feature>
<dbReference type="SUPFAM" id="SSF56300">
    <property type="entry name" value="Metallo-dependent phosphatases"/>
    <property type="match status" value="1"/>
</dbReference>
<dbReference type="Gene3D" id="3.60.21.10">
    <property type="match status" value="1"/>
</dbReference>
<dbReference type="Pfam" id="PF00646">
    <property type="entry name" value="F-box"/>
    <property type="match status" value="1"/>
</dbReference>
<dbReference type="PANTHER" id="PTHR12905:SF19">
    <property type="entry name" value="UPF0046 PROTEIN K07C11.7"/>
    <property type="match status" value="1"/>
</dbReference>
<dbReference type="InterPro" id="IPR001810">
    <property type="entry name" value="F-box_dom"/>
</dbReference>
<keyword evidence="5" id="KW-1185">Reference proteome</keyword>